<dbReference type="GO" id="GO:0016787">
    <property type="term" value="F:hydrolase activity"/>
    <property type="evidence" value="ECO:0007669"/>
    <property type="project" value="UniProtKB-KW"/>
</dbReference>
<dbReference type="InterPro" id="IPR036866">
    <property type="entry name" value="RibonucZ/Hydroxyglut_hydro"/>
</dbReference>
<dbReference type="CDD" id="cd16278">
    <property type="entry name" value="metallo-hydrolase-like_MBL-fold"/>
    <property type="match status" value="1"/>
</dbReference>
<dbReference type="PANTHER" id="PTHR23131">
    <property type="entry name" value="ENDORIBONUCLEASE LACTB2"/>
    <property type="match status" value="1"/>
</dbReference>
<dbReference type="PANTHER" id="PTHR23131:SF0">
    <property type="entry name" value="ENDORIBONUCLEASE LACTB2"/>
    <property type="match status" value="1"/>
</dbReference>
<dbReference type="Gene3D" id="3.60.15.10">
    <property type="entry name" value="Ribonuclease Z/Hydroxyacylglutathione hydrolase-like"/>
    <property type="match status" value="1"/>
</dbReference>
<keyword evidence="2" id="KW-0378">Hydrolase</keyword>
<dbReference type="InterPro" id="IPR001279">
    <property type="entry name" value="Metallo-B-lactamas"/>
</dbReference>
<accession>A0A841FQ46</accession>
<dbReference type="EMBL" id="JACHGT010000006">
    <property type="protein sequence ID" value="MBB6035387.1"/>
    <property type="molecule type" value="Genomic_DNA"/>
</dbReference>
<dbReference type="InterPro" id="IPR041516">
    <property type="entry name" value="LACTB2_WH"/>
</dbReference>
<dbReference type="InterPro" id="IPR036388">
    <property type="entry name" value="WH-like_DNA-bd_sf"/>
</dbReference>
<evidence type="ECO:0000313" key="2">
    <source>
        <dbReference type="EMBL" id="MBB6035387.1"/>
    </source>
</evidence>
<dbReference type="Gene3D" id="1.10.10.10">
    <property type="entry name" value="Winged helix-like DNA-binding domain superfamily/Winged helix DNA-binding domain"/>
    <property type="match status" value="1"/>
</dbReference>
<proteinExistence type="predicted"/>
<dbReference type="Proteomes" id="UP000548476">
    <property type="component" value="Unassembled WGS sequence"/>
</dbReference>
<dbReference type="InterPro" id="IPR050662">
    <property type="entry name" value="Sec-metab_biosynth-thioest"/>
</dbReference>
<dbReference type="SMART" id="SM00849">
    <property type="entry name" value="Lactamase_B"/>
    <property type="match status" value="1"/>
</dbReference>
<organism evidence="2 3">
    <name type="scientific">Phytomonospora endophytica</name>
    <dbReference type="NCBI Taxonomy" id="714109"/>
    <lineage>
        <taxon>Bacteria</taxon>
        <taxon>Bacillati</taxon>
        <taxon>Actinomycetota</taxon>
        <taxon>Actinomycetes</taxon>
        <taxon>Micromonosporales</taxon>
        <taxon>Micromonosporaceae</taxon>
        <taxon>Phytomonospora</taxon>
    </lineage>
</organism>
<protein>
    <submittedName>
        <fullName evidence="2">Glyoxylase-like metal-dependent hydrolase (Beta-lactamase superfamily II)</fullName>
    </submittedName>
</protein>
<keyword evidence="3" id="KW-1185">Reference proteome</keyword>
<dbReference type="Pfam" id="PF00753">
    <property type="entry name" value="Lactamase_B"/>
    <property type="match status" value="1"/>
</dbReference>
<sequence length="277" mass="29667">MTPATVGPSDGAHAPAWARLLRAANPGPMTLDGTNTWLLRATAADRVTVVDPGPVLPEHLDAIAAHGEAALIVLTHWHPDHTESAAALGERLGVPVRARDPRWCFGGEPLADGETLNESGLNLRVRHTPGHTADSLSLFADEPEPAVLTGDTVLGRGTTVVLWPDGNLTDYFASLDLLAAYGDVPVLPGHGPTLPSVKAAAEQYRAHREQRLDQVRAALDKGATSALDIVEIVYADVDRSVWPAAEATVKAQLEYLGIEQDQRDREHIDRVMELGEP</sequence>
<name>A0A841FQ46_9ACTN</name>
<evidence type="ECO:0000259" key="1">
    <source>
        <dbReference type="SMART" id="SM00849"/>
    </source>
</evidence>
<evidence type="ECO:0000313" key="3">
    <source>
        <dbReference type="Proteomes" id="UP000548476"/>
    </source>
</evidence>
<comment type="caution">
    <text evidence="2">The sequence shown here is derived from an EMBL/GenBank/DDBJ whole genome shotgun (WGS) entry which is preliminary data.</text>
</comment>
<feature type="domain" description="Metallo-beta-lactamase" evidence="1">
    <location>
        <begin position="33"/>
        <end position="190"/>
    </location>
</feature>
<dbReference type="Pfam" id="PF17778">
    <property type="entry name" value="WHD_BLACT"/>
    <property type="match status" value="1"/>
</dbReference>
<dbReference type="RefSeq" id="WP_239121913.1">
    <property type="nucleotide sequence ID" value="NZ_BONT01000004.1"/>
</dbReference>
<reference evidence="2 3" key="1">
    <citation type="submission" date="2020-08" db="EMBL/GenBank/DDBJ databases">
        <title>Genomic Encyclopedia of Type Strains, Phase IV (KMG-IV): sequencing the most valuable type-strain genomes for metagenomic binning, comparative biology and taxonomic classification.</title>
        <authorList>
            <person name="Goeker M."/>
        </authorList>
    </citation>
    <scope>NUCLEOTIDE SEQUENCE [LARGE SCALE GENOMIC DNA]</scope>
    <source>
        <strain evidence="2 3">YIM 65646</strain>
    </source>
</reference>
<dbReference type="AlphaFoldDB" id="A0A841FQ46"/>
<gene>
    <name evidence="2" type="ORF">HNR73_003244</name>
</gene>
<dbReference type="SUPFAM" id="SSF56281">
    <property type="entry name" value="Metallo-hydrolase/oxidoreductase"/>
    <property type="match status" value="1"/>
</dbReference>